<name>D8PVM8_SCHCM</name>
<dbReference type="InParanoid" id="D8PVM8"/>
<dbReference type="Proteomes" id="UP000007431">
    <property type="component" value="Unassembled WGS sequence"/>
</dbReference>
<protein>
    <submittedName>
        <fullName evidence="1">Expressed protein</fullName>
    </submittedName>
</protein>
<dbReference type="STRING" id="578458.D8PVM8"/>
<gene>
    <name evidence="1" type="ORF">SCHCODRAFT_84422</name>
</gene>
<dbReference type="EMBL" id="GL377303">
    <property type="protein sequence ID" value="EFJ00070.1"/>
    <property type="molecule type" value="Genomic_DNA"/>
</dbReference>
<sequence length="131" mass="13836">MHLSPSDPKQSEINSLSDQKRVLEALTNMTDRQLCGEGSDLAAKAKDLVVQGAHVVLVEESMATGLSPPPDTPVVHSVTVAKMANVTEGAIAESVNRGVGTSTSLMDIVRQAIGFARMLGGRAGRQIMPER</sequence>
<keyword evidence="2" id="KW-1185">Reference proteome</keyword>
<evidence type="ECO:0000313" key="1">
    <source>
        <dbReference type="EMBL" id="EFJ00070.1"/>
    </source>
</evidence>
<organism evidence="2">
    <name type="scientific">Schizophyllum commune (strain H4-8 / FGSC 9210)</name>
    <name type="common">Split gill fungus</name>
    <dbReference type="NCBI Taxonomy" id="578458"/>
    <lineage>
        <taxon>Eukaryota</taxon>
        <taxon>Fungi</taxon>
        <taxon>Dikarya</taxon>
        <taxon>Basidiomycota</taxon>
        <taxon>Agaricomycotina</taxon>
        <taxon>Agaricomycetes</taxon>
        <taxon>Agaricomycetidae</taxon>
        <taxon>Agaricales</taxon>
        <taxon>Schizophyllaceae</taxon>
        <taxon>Schizophyllum</taxon>
    </lineage>
</organism>
<proteinExistence type="predicted"/>
<accession>D8PVM8</accession>
<dbReference type="VEuPathDB" id="FungiDB:SCHCODRAFT_01267391"/>
<dbReference type="AlphaFoldDB" id="D8PVM8"/>
<dbReference type="HOGENOM" id="CLU_1928792_0_0_1"/>
<evidence type="ECO:0000313" key="2">
    <source>
        <dbReference type="Proteomes" id="UP000007431"/>
    </source>
</evidence>
<reference evidence="1 2" key="1">
    <citation type="journal article" date="2010" name="Nat. Biotechnol.">
        <title>Genome sequence of the model mushroom Schizophyllum commune.</title>
        <authorList>
            <person name="Ohm R.A."/>
            <person name="de Jong J.F."/>
            <person name="Lugones L.G."/>
            <person name="Aerts A."/>
            <person name="Kothe E."/>
            <person name="Stajich J.E."/>
            <person name="de Vries R.P."/>
            <person name="Record E."/>
            <person name="Levasseur A."/>
            <person name="Baker S.E."/>
            <person name="Bartholomew K.A."/>
            <person name="Coutinho P.M."/>
            <person name="Erdmann S."/>
            <person name="Fowler T.J."/>
            <person name="Gathman A.C."/>
            <person name="Lombard V."/>
            <person name="Henrissat B."/>
            <person name="Knabe N."/>
            <person name="Kuees U."/>
            <person name="Lilly W.W."/>
            <person name="Lindquist E."/>
            <person name="Lucas S."/>
            <person name="Magnuson J.K."/>
            <person name="Piumi F."/>
            <person name="Raudaskoski M."/>
            <person name="Salamov A."/>
            <person name="Schmutz J."/>
            <person name="Schwarze F.W.M.R."/>
            <person name="vanKuyk P.A."/>
            <person name="Horton J.S."/>
            <person name="Grigoriev I.V."/>
            <person name="Woesten H.A.B."/>
        </authorList>
    </citation>
    <scope>NUCLEOTIDE SEQUENCE [LARGE SCALE GENOMIC DNA]</scope>
    <source>
        <strain evidence="2">H4-8 / FGSC 9210</strain>
    </source>
</reference>